<dbReference type="AlphaFoldDB" id="A0A067C6P8"/>
<evidence type="ECO:0000256" key="1">
    <source>
        <dbReference type="SAM" id="MobiDB-lite"/>
    </source>
</evidence>
<proteinExistence type="predicted"/>
<protein>
    <submittedName>
        <fullName evidence="2">Uncharacterized protein</fullName>
    </submittedName>
</protein>
<dbReference type="EMBL" id="KK583273">
    <property type="protein sequence ID" value="KDO22181.1"/>
    <property type="molecule type" value="Genomic_DNA"/>
</dbReference>
<gene>
    <name evidence="2" type="ORF">SPRG_12677</name>
</gene>
<evidence type="ECO:0000313" key="2">
    <source>
        <dbReference type="EMBL" id="KDO22181.1"/>
    </source>
</evidence>
<keyword evidence="3" id="KW-1185">Reference proteome</keyword>
<reference evidence="2 3" key="1">
    <citation type="journal article" date="2013" name="PLoS Genet.">
        <title>Distinctive expansion of potential virulence genes in the genome of the oomycete fish pathogen Saprolegnia parasitica.</title>
        <authorList>
            <person name="Jiang R.H."/>
            <person name="de Bruijn I."/>
            <person name="Haas B.J."/>
            <person name="Belmonte R."/>
            <person name="Lobach L."/>
            <person name="Christie J."/>
            <person name="van den Ackerveken G."/>
            <person name="Bottin A."/>
            <person name="Bulone V."/>
            <person name="Diaz-Moreno S.M."/>
            <person name="Dumas B."/>
            <person name="Fan L."/>
            <person name="Gaulin E."/>
            <person name="Govers F."/>
            <person name="Grenville-Briggs L.J."/>
            <person name="Horner N.R."/>
            <person name="Levin J.Z."/>
            <person name="Mammella M."/>
            <person name="Meijer H.J."/>
            <person name="Morris P."/>
            <person name="Nusbaum C."/>
            <person name="Oome S."/>
            <person name="Phillips A.J."/>
            <person name="van Rooyen D."/>
            <person name="Rzeszutek E."/>
            <person name="Saraiva M."/>
            <person name="Secombes C.J."/>
            <person name="Seidl M.F."/>
            <person name="Snel B."/>
            <person name="Stassen J.H."/>
            <person name="Sykes S."/>
            <person name="Tripathy S."/>
            <person name="van den Berg H."/>
            <person name="Vega-Arreguin J.C."/>
            <person name="Wawra S."/>
            <person name="Young S.K."/>
            <person name="Zeng Q."/>
            <person name="Dieguez-Uribeondo J."/>
            <person name="Russ C."/>
            <person name="Tyler B.M."/>
            <person name="van West P."/>
        </authorList>
    </citation>
    <scope>NUCLEOTIDE SEQUENCE [LARGE SCALE GENOMIC DNA]</scope>
    <source>
        <strain evidence="2 3">CBS 223.65</strain>
    </source>
</reference>
<name>A0A067C6P8_SAPPC</name>
<sequence>METQTPMTMPSDIDIDSAPIGKHHAPTVAPIRTRSLSINSYDTVDTPKAISDEQQDAFRKKHDVHDEAPKAHAPAHIVSAVSPHKLGQKAIVMPKAMHI</sequence>
<feature type="region of interest" description="Disordered" evidence="1">
    <location>
        <begin position="1"/>
        <end position="26"/>
    </location>
</feature>
<dbReference type="RefSeq" id="XP_012207119.1">
    <property type="nucleotide sequence ID" value="XM_012351729.1"/>
</dbReference>
<evidence type="ECO:0000313" key="3">
    <source>
        <dbReference type="Proteomes" id="UP000030745"/>
    </source>
</evidence>
<dbReference type="Proteomes" id="UP000030745">
    <property type="component" value="Unassembled WGS sequence"/>
</dbReference>
<dbReference type="KEGG" id="spar:SPRG_12677"/>
<dbReference type="VEuPathDB" id="FungiDB:SPRG_12677"/>
<dbReference type="OrthoDB" id="77205at2759"/>
<dbReference type="GeneID" id="24134619"/>
<organism evidence="2 3">
    <name type="scientific">Saprolegnia parasitica (strain CBS 223.65)</name>
    <dbReference type="NCBI Taxonomy" id="695850"/>
    <lineage>
        <taxon>Eukaryota</taxon>
        <taxon>Sar</taxon>
        <taxon>Stramenopiles</taxon>
        <taxon>Oomycota</taxon>
        <taxon>Saprolegniomycetes</taxon>
        <taxon>Saprolegniales</taxon>
        <taxon>Saprolegniaceae</taxon>
        <taxon>Saprolegnia</taxon>
    </lineage>
</organism>
<dbReference type="OMA" id="KAIVMPK"/>
<accession>A0A067C6P8</accession>